<keyword evidence="2" id="KW-1185">Reference proteome</keyword>
<protein>
    <submittedName>
        <fullName evidence="1">Uncharacterized protein</fullName>
    </submittedName>
</protein>
<sequence>METALTMWGTVAGLAMPGRRWRNAPEVWNVRQSCENFTGKRPSMRQVVRQYPTRISGLIREYYNAKRQKVRRQIPTGMLQRQVKLPLKRTKFCSGCDIFSK</sequence>
<dbReference type="Proteomes" id="UP001359485">
    <property type="component" value="Unassembled WGS sequence"/>
</dbReference>
<organism evidence="1 2">
    <name type="scientific">Polyplax serrata</name>
    <name type="common">Common mouse louse</name>
    <dbReference type="NCBI Taxonomy" id="468196"/>
    <lineage>
        <taxon>Eukaryota</taxon>
        <taxon>Metazoa</taxon>
        <taxon>Ecdysozoa</taxon>
        <taxon>Arthropoda</taxon>
        <taxon>Hexapoda</taxon>
        <taxon>Insecta</taxon>
        <taxon>Pterygota</taxon>
        <taxon>Neoptera</taxon>
        <taxon>Paraneoptera</taxon>
        <taxon>Psocodea</taxon>
        <taxon>Troctomorpha</taxon>
        <taxon>Phthiraptera</taxon>
        <taxon>Anoplura</taxon>
        <taxon>Polyplacidae</taxon>
        <taxon>Polyplax</taxon>
    </lineage>
</organism>
<proteinExistence type="predicted"/>
<comment type="caution">
    <text evidence="1">The sequence shown here is derived from an EMBL/GenBank/DDBJ whole genome shotgun (WGS) entry which is preliminary data.</text>
</comment>
<dbReference type="EMBL" id="JAWJWF010000001">
    <property type="protein sequence ID" value="KAK6640343.1"/>
    <property type="molecule type" value="Genomic_DNA"/>
</dbReference>
<gene>
    <name evidence="1" type="ORF">RUM44_012030</name>
</gene>
<accession>A0ABR1BF30</accession>
<name>A0ABR1BF30_POLSC</name>
<evidence type="ECO:0000313" key="2">
    <source>
        <dbReference type="Proteomes" id="UP001359485"/>
    </source>
</evidence>
<reference evidence="1 2" key="1">
    <citation type="submission" date="2023-09" db="EMBL/GenBank/DDBJ databases">
        <title>Genomes of two closely related lineages of the louse Polyplax serrata with different host specificities.</title>
        <authorList>
            <person name="Martinu J."/>
            <person name="Tarabai H."/>
            <person name="Stefka J."/>
            <person name="Hypsa V."/>
        </authorList>
    </citation>
    <scope>NUCLEOTIDE SEQUENCE [LARGE SCALE GENOMIC DNA]</scope>
    <source>
        <strain evidence="1">98ZLc_SE</strain>
    </source>
</reference>
<evidence type="ECO:0000313" key="1">
    <source>
        <dbReference type="EMBL" id="KAK6640343.1"/>
    </source>
</evidence>